<accession>A0ABP0G9V4</accession>
<dbReference type="Proteomes" id="UP001642483">
    <property type="component" value="Unassembled WGS sequence"/>
</dbReference>
<evidence type="ECO:0000256" key="2">
    <source>
        <dbReference type="PROSITE-ProRule" id="PRU00302"/>
    </source>
</evidence>
<evidence type="ECO:0000259" key="5">
    <source>
        <dbReference type="PROSITE" id="PS50923"/>
    </source>
</evidence>
<evidence type="ECO:0000313" key="6">
    <source>
        <dbReference type="EMBL" id="CAK8688580.1"/>
    </source>
</evidence>
<keyword evidence="4" id="KW-0472">Membrane</keyword>
<keyword evidence="4" id="KW-1133">Transmembrane helix</keyword>
<feature type="domain" description="Sushi" evidence="5">
    <location>
        <begin position="179"/>
        <end position="237"/>
    </location>
</feature>
<proteinExistence type="predicted"/>
<feature type="disulfide bond" evidence="2">
    <location>
        <begin position="208"/>
        <end position="235"/>
    </location>
</feature>
<keyword evidence="2" id="KW-0768">Sushi</keyword>
<feature type="disulfide bond" evidence="2">
    <location>
        <begin position="149"/>
        <end position="176"/>
    </location>
</feature>
<dbReference type="SMART" id="SM00032">
    <property type="entry name" value="CCP"/>
    <property type="match status" value="2"/>
</dbReference>
<evidence type="ECO:0000256" key="3">
    <source>
        <dbReference type="SAM" id="MobiDB-lite"/>
    </source>
</evidence>
<organism evidence="6 7">
    <name type="scientific">Clavelina lepadiformis</name>
    <name type="common">Light-bulb sea squirt</name>
    <name type="synonym">Ascidia lepadiformis</name>
    <dbReference type="NCBI Taxonomy" id="159417"/>
    <lineage>
        <taxon>Eukaryota</taxon>
        <taxon>Metazoa</taxon>
        <taxon>Chordata</taxon>
        <taxon>Tunicata</taxon>
        <taxon>Ascidiacea</taxon>
        <taxon>Aplousobranchia</taxon>
        <taxon>Clavelinidae</taxon>
        <taxon>Clavelina</taxon>
    </lineage>
</organism>
<name>A0ABP0G9V4_CLALP</name>
<reference evidence="6 7" key="1">
    <citation type="submission" date="2024-02" db="EMBL/GenBank/DDBJ databases">
        <authorList>
            <person name="Daric V."/>
            <person name="Darras S."/>
        </authorList>
    </citation>
    <scope>NUCLEOTIDE SEQUENCE [LARGE SCALE GENOMIC DNA]</scope>
</reference>
<evidence type="ECO:0000313" key="7">
    <source>
        <dbReference type="Proteomes" id="UP001642483"/>
    </source>
</evidence>
<comment type="caution">
    <text evidence="6">The sequence shown here is derived from an EMBL/GenBank/DDBJ whole genome shotgun (WGS) entry which is preliminary data.</text>
</comment>
<dbReference type="InterPro" id="IPR035976">
    <property type="entry name" value="Sushi/SCR/CCP_sf"/>
</dbReference>
<dbReference type="SUPFAM" id="SSF57535">
    <property type="entry name" value="Complement control module/SCR domain"/>
    <property type="match status" value="2"/>
</dbReference>
<keyword evidence="4" id="KW-0812">Transmembrane</keyword>
<comment type="caution">
    <text evidence="2">Lacks conserved residue(s) required for the propagation of feature annotation.</text>
</comment>
<feature type="transmembrane region" description="Helical" evidence="4">
    <location>
        <begin position="88"/>
        <end position="112"/>
    </location>
</feature>
<sequence length="341" mass="38544">MAQTEPIELIQLPHNKKQQEEIYSQGHSENVVKTPRTQSESSDDERLLSDSDQFECYRKFFNTIRCSEISCRGVSLAWKGPFQHQKGLIIIGGILLFLAVASLSAVFTSISYRSGLKVTERCPMLNLTDGLNVQCTNANKRESVCYFACKNSKKLYGGTHSVCNHSNLWSSEIPYCTIRDCPSLTLPDDMEIKCSNDNKVGSTCTFACTGDKIIEGKTYTSCNESNHWTSTPPRCCISWKSLMDDLSVIPFTTLKVDYAEAHINCNAKLIFNNFIIKYECTCKDALIDHSQTCHYWNSPIGSCKHALSFLVRDMNKIDPDRFPVPCDPENMDKRCDRSLDK</sequence>
<keyword evidence="7" id="KW-1185">Reference proteome</keyword>
<dbReference type="EMBL" id="CAWYQH010000108">
    <property type="protein sequence ID" value="CAK8688580.1"/>
    <property type="molecule type" value="Genomic_DNA"/>
</dbReference>
<feature type="region of interest" description="Disordered" evidence="3">
    <location>
        <begin position="23"/>
        <end position="44"/>
    </location>
</feature>
<keyword evidence="1 2" id="KW-1015">Disulfide bond</keyword>
<evidence type="ECO:0000256" key="4">
    <source>
        <dbReference type="SAM" id="Phobius"/>
    </source>
</evidence>
<dbReference type="CDD" id="cd00033">
    <property type="entry name" value="CCP"/>
    <property type="match status" value="1"/>
</dbReference>
<dbReference type="InterPro" id="IPR000436">
    <property type="entry name" value="Sushi_SCR_CCP_dom"/>
</dbReference>
<evidence type="ECO:0000256" key="1">
    <source>
        <dbReference type="ARBA" id="ARBA00023157"/>
    </source>
</evidence>
<feature type="domain" description="Sushi" evidence="5">
    <location>
        <begin position="120"/>
        <end position="178"/>
    </location>
</feature>
<dbReference type="Gene3D" id="2.10.70.10">
    <property type="entry name" value="Complement Module, domain 1"/>
    <property type="match status" value="2"/>
</dbReference>
<dbReference type="PROSITE" id="PS50923">
    <property type="entry name" value="SUSHI"/>
    <property type="match status" value="2"/>
</dbReference>
<protein>
    <recommendedName>
        <fullName evidence="5">Sushi domain-containing protein</fullName>
    </recommendedName>
</protein>
<gene>
    <name evidence="6" type="ORF">CVLEPA_LOCUS20581</name>
</gene>